<organism evidence="2 3">
    <name type="scientific">Cenarchaeum symbiosum (strain A)</name>
    <dbReference type="NCBI Taxonomy" id="414004"/>
    <lineage>
        <taxon>Archaea</taxon>
        <taxon>Nitrososphaerota</taxon>
        <taxon>Candidatus Cenarchaeales</taxon>
        <taxon>Candidatus Cenarchaeaceae</taxon>
        <taxon>Candidatus Cenarchaeum</taxon>
    </lineage>
</organism>
<dbReference type="AlphaFoldDB" id="A0RVB1"/>
<accession>A0RVB1</accession>
<dbReference type="InterPro" id="IPR041025">
    <property type="entry name" value="HNH_repeat"/>
</dbReference>
<dbReference type="EMBL" id="DP000238">
    <property type="protein sequence ID" value="ABK77278.1"/>
    <property type="molecule type" value="Genomic_DNA"/>
</dbReference>
<name>A0RVB1_CENSY</name>
<dbReference type="Proteomes" id="UP000000758">
    <property type="component" value="Chromosome"/>
</dbReference>
<dbReference type="EnsemblBacteria" id="ABK77278">
    <property type="protein sequence ID" value="ABK77278"/>
    <property type="gene ID" value="CENSYa_0645"/>
</dbReference>
<dbReference type="Pfam" id="PF18780">
    <property type="entry name" value="HNH_repeat"/>
    <property type="match status" value="1"/>
</dbReference>
<keyword evidence="3" id="KW-1185">Reference proteome</keyword>
<proteinExistence type="predicted"/>
<dbReference type="KEGG" id="csy:CENSYa_0645"/>
<reference evidence="2 3" key="1">
    <citation type="journal article" date="2006" name="Proc. Natl. Acad. Sci. U.S.A.">
        <title>Genomic analysis of the uncultivated marine crenarchaeote Cenarchaeum symbiosum.</title>
        <authorList>
            <person name="Hallam S.J."/>
            <person name="Konstantinidis K.T."/>
            <person name="Putnam N."/>
            <person name="Schleper C."/>
            <person name="Watanabe Y."/>
            <person name="Sugahara J."/>
            <person name="Preston C."/>
            <person name="de la Torre J."/>
            <person name="Richardson P.M."/>
            <person name="DeLong E.F."/>
        </authorList>
    </citation>
    <scope>NUCLEOTIDE SEQUENCE [LARGE SCALE GENOMIC DNA]</scope>
    <source>
        <strain evidence="3">A</strain>
    </source>
</reference>
<sequence>MEMSQETPCIGECSKFRAMRPESGGRLQAGQCLCWNCGIWLAPHESHTDGGQSQDAGGPYCNCCNRILCTPRPGLECTGLGHFSRPKAEMLEKIVRQLAGGEGRASITRFIDSVQNDDLLAIGIQELGIPLYEMVDLAYTYNPPNKLSMLLELETVRKKLGHVPDRSEMNEHSAISVSVYDGEFQSWDRMLELLGHDPGEQEGPTPPKEGPEPAGMSVDEMKLAINNALQNEPEILELFEKLSRVVPHFDGDELDGIIRSVRQD</sequence>
<evidence type="ECO:0000313" key="2">
    <source>
        <dbReference type="EMBL" id="ABK77278.1"/>
    </source>
</evidence>
<evidence type="ECO:0000313" key="3">
    <source>
        <dbReference type="Proteomes" id="UP000000758"/>
    </source>
</evidence>
<dbReference type="STRING" id="414004.CENSYa_0645"/>
<gene>
    <name evidence="2" type="ordered locus">CENSYa_0645</name>
</gene>
<evidence type="ECO:0000256" key="1">
    <source>
        <dbReference type="SAM" id="MobiDB-lite"/>
    </source>
</evidence>
<dbReference type="HOGENOM" id="CLU_1052123_0_0_2"/>
<protein>
    <submittedName>
        <fullName evidence="2">Uncharacterized protein</fullName>
    </submittedName>
</protein>
<feature type="region of interest" description="Disordered" evidence="1">
    <location>
        <begin position="195"/>
        <end position="216"/>
    </location>
</feature>